<dbReference type="PROSITE" id="PS50172">
    <property type="entry name" value="BRCT"/>
    <property type="match status" value="1"/>
</dbReference>
<dbReference type="InterPro" id="IPR036420">
    <property type="entry name" value="BRCT_dom_sf"/>
</dbReference>
<dbReference type="GO" id="GO:0042276">
    <property type="term" value="P:error-prone translesion synthesis"/>
    <property type="evidence" value="ECO:0007669"/>
    <property type="project" value="TreeGrafter"/>
</dbReference>
<dbReference type="GO" id="GO:0005634">
    <property type="term" value="C:nucleus"/>
    <property type="evidence" value="ECO:0007669"/>
    <property type="project" value="TreeGrafter"/>
</dbReference>
<name>A0A5N5QV04_9AGAM</name>
<dbReference type="GO" id="GO:0003887">
    <property type="term" value="F:DNA-directed DNA polymerase activity"/>
    <property type="evidence" value="ECO:0007669"/>
    <property type="project" value="TreeGrafter"/>
</dbReference>
<proteinExistence type="predicted"/>
<feature type="region of interest" description="Disordered" evidence="1">
    <location>
        <begin position="1"/>
        <end position="54"/>
    </location>
</feature>
<dbReference type="SMART" id="SM00292">
    <property type="entry name" value="BRCT"/>
    <property type="match status" value="1"/>
</dbReference>
<dbReference type="SUPFAM" id="SSF52113">
    <property type="entry name" value="BRCT domain"/>
    <property type="match status" value="1"/>
</dbReference>
<dbReference type="AlphaFoldDB" id="A0A5N5QV04"/>
<dbReference type="OrthoDB" id="427711at2759"/>
<dbReference type="Pfam" id="PF16589">
    <property type="entry name" value="BRCT_2"/>
    <property type="match status" value="1"/>
</dbReference>
<accession>A0A5N5QV04</accession>
<comment type="caution">
    <text evidence="3">The sequence shown here is derived from an EMBL/GenBank/DDBJ whole genome shotgun (WGS) entry which is preliminary data.</text>
</comment>
<sequence>MEKYLSTSKYRASSQPVKAERNISSSGAARHHPYSRPTTTAKQPPKQGPTDPPRCIVNARSEEAKPKVSARKITLALLSTLKDEDNPITHSTSYLRTEHIVSCASGHQVNDSGNRCASYAKARNAILESQALEHVQVASKAVFRGLVIYVNGYCRGTTDTEIKRLVVAGGGKISYHNHGGVTHIVTSMQLSGKKTERMKNVKARRLTHVVTPDWIKDCYDQGKLLQEWKYNVIDFKNDTHVTG</sequence>
<reference evidence="3 4" key="1">
    <citation type="journal article" date="2019" name="Fungal Biol. Biotechnol.">
        <title>Draft genome sequence of fastidious pathogen Ceratobasidium theobromae, which causes vascular-streak dieback in Theobroma cacao.</title>
        <authorList>
            <person name="Ali S.S."/>
            <person name="Asman A."/>
            <person name="Shao J."/>
            <person name="Firmansyah A.P."/>
            <person name="Susilo A.W."/>
            <person name="Rosmana A."/>
            <person name="McMahon P."/>
            <person name="Junaid M."/>
            <person name="Guest D."/>
            <person name="Kheng T.Y."/>
            <person name="Meinhardt L.W."/>
            <person name="Bailey B.A."/>
        </authorList>
    </citation>
    <scope>NUCLEOTIDE SEQUENCE [LARGE SCALE GENOMIC DNA]</scope>
    <source>
        <strain evidence="3 4">CT2</strain>
    </source>
</reference>
<dbReference type="GO" id="GO:0070987">
    <property type="term" value="P:error-free translesion synthesis"/>
    <property type="evidence" value="ECO:0007669"/>
    <property type="project" value="TreeGrafter"/>
</dbReference>
<organism evidence="3 4">
    <name type="scientific">Ceratobasidium theobromae</name>
    <dbReference type="NCBI Taxonomy" id="1582974"/>
    <lineage>
        <taxon>Eukaryota</taxon>
        <taxon>Fungi</taxon>
        <taxon>Dikarya</taxon>
        <taxon>Basidiomycota</taxon>
        <taxon>Agaricomycotina</taxon>
        <taxon>Agaricomycetes</taxon>
        <taxon>Cantharellales</taxon>
        <taxon>Ceratobasidiaceae</taxon>
        <taxon>Ceratobasidium</taxon>
    </lineage>
</organism>
<keyword evidence="4" id="KW-1185">Reference proteome</keyword>
<protein>
    <recommendedName>
        <fullName evidence="2">BRCT domain-containing protein</fullName>
    </recommendedName>
</protein>
<dbReference type="PANTHER" id="PTHR45990">
    <property type="entry name" value="DNA REPAIR PROTEIN REV1"/>
    <property type="match status" value="1"/>
</dbReference>
<dbReference type="PANTHER" id="PTHR45990:SF1">
    <property type="entry name" value="DNA REPAIR PROTEIN REV1"/>
    <property type="match status" value="1"/>
</dbReference>
<evidence type="ECO:0000313" key="3">
    <source>
        <dbReference type="EMBL" id="KAB5595504.1"/>
    </source>
</evidence>
<evidence type="ECO:0000259" key="2">
    <source>
        <dbReference type="PROSITE" id="PS50172"/>
    </source>
</evidence>
<feature type="domain" description="BRCT" evidence="2">
    <location>
        <begin position="138"/>
        <end position="232"/>
    </location>
</feature>
<dbReference type="Gene3D" id="3.40.50.10190">
    <property type="entry name" value="BRCT domain"/>
    <property type="match status" value="1"/>
</dbReference>
<gene>
    <name evidence="3" type="ORF">CTheo_965</name>
</gene>
<evidence type="ECO:0000256" key="1">
    <source>
        <dbReference type="SAM" id="MobiDB-lite"/>
    </source>
</evidence>
<dbReference type="InterPro" id="IPR001357">
    <property type="entry name" value="BRCT_dom"/>
</dbReference>
<dbReference type="EMBL" id="SSOP01000008">
    <property type="protein sequence ID" value="KAB5595504.1"/>
    <property type="molecule type" value="Genomic_DNA"/>
</dbReference>
<dbReference type="GO" id="GO:0017125">
    <property type="term" value="F:deoxycytidyl transferase activity"/>
    <property type="evidence" value="ECO:0007669"/>
    <property type="project" value="TreeGrafter"/>
</dbReference>
<evidence type="ECO:0000313" key="4">
    <source>
        <dbReference type="Proteomes" id="UP000383932"/>
    </source>
</evidence>
<dbReference type="Proteomes" id="UP000383932">
    <property type="component" value="Unassembled WGS sequence"/>
</dbReference>
<feature type="compositionally biased region" description="Polar residues" evidence="1">
    <location>
        <begin position="1"/>
        <end position="27"/>
    </location>
</feature>